<reference evidence="1" key="2">
    <citation type="submission" date="2025-08" db="UniProtKB">
        <authorList>
            <consortium name="Ensembl"/>
        </authorList>
    </citation>
    <scope>IDENTIFICATION</scope>
</reference>
<dbReference type="Ensembl" id="ENSCHIT00010035952.1">
    <property type="protein sequence ID" value="ENSCHIP00010025490.1"/>
    <property type="gene ID" value="ENSCHIG00010018968.1"/>
</dbReference>
<organism evidence="1">
    <name type="scientific">Capra hircus</name>
    <name type="common">Goat</name>
    <dbReference type="NCBI Taxonomy" id="9925"/>
    <lineage>
        <taxon>Eukaryota</taxon>
        <taxon>Metazoa</taxon>
        <taxon>Chordata</taxon>
        <taxon>Craniata</taxon>
        <taxon>Vertebrata</taxon>
        <taxon>Euteleostomi</taxon>
        <taxon>Mammalia</taxon>
        <taxon>Eutheria</taxon>
        <taxon>Laurasiatheria</taxon>
        <taxon>Artiodactyla</taxon>
        <taxon>Ruminantia</taxon>
        <taxon>Pecora</taxon>
        <taxon>Bovidae</taxon>
        <taxon>Caprinae</taxon>
        <taxon>Capra</taxon>
    </lineage>
</organism>
<name>A0A8C2R9J8_CAPHI</name>
<sequence>MPAFLPGVQRLHVLQGAVRGGREVGIAGGEQVKDAGLEVDVLHRHLLVAPRAGCLQRVAGPGRGRGGAGQAGPQDGGHLALPIVDALAQGAAGHAQLQVLALLVGHGQRLGHADGQRQVAAQLPHEHRGPHVARVHLHRAAALPLHDPQALGVAVPAAGAAVHEGGRQVIGHGLVHFLIRTLPVRFEDDGDLCGKEGGQSFNTDGRDMGATASLGRESCPPVLEAERARDRISQLSLYLLLPCK</sequence>
<dbReference type="AlphaFoldDB" id="A0A8C2R9J8"/>
<protein>
    <submittedName>
        <fullName evidence="1">Uncharacterized protein</fullName>
    </submittedName>
</protein>
<evidence type="ECO:0000313" key="1">
    <source>
        <dbReference type="Ensembl" id="ENSCHIP00010025490.1"/>
    </source>
</evidence>
<reference evidence="1" key="1">
    <citation type="submission" date="2019-03" db="EMBL/GenBank/DDBJ databases">
        <title>Genome sequencing and reference-guided assembly of Black Bengal Goat (Capra hircus).</title>
        <authorList>
            <person name="Siddiki A.Z."/>
            <person name="Baten A."/>
            <person name="Billah M."/>
            <person name="Alam M.A.U."/>
            <person name="Shawrob K.S.M."/>
            <person name="Saha S."/>
            <person name="Chowdhury M."/>
            <person name="Rahman A.H."/>
            <person name="Stear M."/>
            <person name="Miah G."/>
            <person name="Das G.B."/>
            <person name="Hossain M.M."/>
            <person name="Kumkum M."/>
            <person name="Islam M.S."/>
            <person name="Mollah A.M."/>
            <person name="Ahsan A."/>
            <person name="Tusar F."/>
            <person name="Khan M.K.I."/>
        </authorList>
    </citation>
    <scope>NUCLEOTIDE SEQUENCE [LARGE SCALE GENOMIC DNA]</scope>
</reference>
<accession>A0A8C2R9J8</accession>
<proteinExistence type="predicted"/>